<evidence type="ECO:0000256" key="5">
    <source>
        <dbReference type="ARBA" id="ARBA00022692"/>
    </source>
</evidence>
<evidence type="ECO:0000256" key="2">
    <source>
        <dbReference type="ARBA" id="ARBA00005540"/>
    </source>
</evidence>
<comment type="function">
    <text evidence="8">Probably a riboflavin-binding protein that interacts with the energy-coupling factor (ECF) ABC-transporter complex.</text>
</comment>
<proteinExistence type="inferred from homology"/>
<dbReference type="OrthoDB" id="9809216at2"/>
<evidence type="ECO:0000256" key="3">
    <source>
        <dbReference type="ARBA" id="ARBA00022448"/>
    </source>
</evidence>
<evidence type="ECO:0000256" key="4">
    <source>
        <dbReference type="ARBA" id="ARBA00022475"/>
    </source>
</evidence>
<evidence type="ECO:0000256" key="8">
    <source>
        <dbReference type="PIRNR" id="PIRNR037778"/>
    </source>
</evidence>
<dbReference type="PIRSF" id="PIRSF037778">
    <property type="entry name" value="UCP037778_transp_RibU"/>
    <property type="match status" value="1"/>
</dbReference>
<comment type="caution">
    <text evidence="10">The sequence shown here is derived from an EMBL/GenBank/DDBJ whole genome shotgun (WGS) entry which is preliminary data.</text>
</comment>
<evidence type="ECO:0000313" key="11">
    <source>
        <dbReference type="Proteomes" id="UP000448867"/>
    </source>
</evidence>
<feature type="transmembrane region" description="Helical" evidence="9">
    <location>
        <begin position="84"/>
        <end position="103"/>
    </location>
</feature>
<comment type="subcellular location">
    <subcellularLocation>
        <location evidence="1">Cell membrane</location>
        <topology evidence="1">Multi-pass membrane protein</topology>
    </subcellularLocation>
</comment>
<evidence type="ECO:0000313" key="10">
    <source>
        <dbReference type="EMBL" id="MRX71037.1"/>
    </source>
</evidence>
<dbReference type="GO" id="GO:0005886">
    <property type="term" value="C:plasma membrane"/>
    <property type="evidence" value="ECO:0007669"/>
    <property type="project" value="UniProtKB-SubCell"/>
</dbReference>
<dbReference type="Gene3D" id="1.10.1760.20">
    <property type="match status" value="1"/>
</dbReference>
<dbReference type="AlphaFoldDB" id="A0A7X2IX24"/>
<accession>A0A7X2IX24</accession>
<dbReference type="GO" id="GO:0032217">
    <property type="term" value="F:riboflavin transmembrane transporter activity"/>
    <property type="evidence" value="ECO:0007669"/>
    <property type="project" value="UniProtKB-UniRule"/>
</dbReference>
<evidence type="ECO:0000256" key="6">
    <source>
        <dbReference type="ARBA" id="ARBA00022989"/>
    </source>
</evidence>
<dbReference type="PANTHER" id="PTHR38438">
    <property type="entry name" value="RIBOFLAVIN TRANSPORTER RIBU"/>
    <property type="match status" value="1"/>
</dbReference>
<sequence length="193" mass="20926">MKQSKLRKNIAVGMLSSIAYILMMLDFPFPGLPPFLKIDFSDVPAIIAALVFGPIAGITVEAVKNVLHYLIQGSATGVPVGQMANFIAGSLFILPAALIFRKLQSAKGLLAGLALGTLLMTVVMSILNYYVILPAYTLFLNMPAMSAVETRQTIVAGILPFNFVKGIIIASVFMILFSKLQPWLKNQMIYKSA</sequence>
<keyword evidence="6 9" id="KW-1133">Transmembrane helix</keyword>
<reference evidence="10 11" key="1">
    <citation type="submission" date="2019-11" db="EMBL/GenBank/DDBJ databases">
        <title>Bacillus lacus genome.</title>
        <authorList>
            <person name="Allen C.J."/>
            <person name="Newman J.D."/>
        </authorList>
    </citation>
    <scope>NUCLEOTIDE SEQUENCE [LARGE SCALE GENOMIC DNA]</scope>
    <source>
        <strain evidence="10 11">KCTC 33946</strain>
    </source>
</reference>
<evidence type="ECO:0000256" key="7">
    <source>
        <dbReference type="ARBA" id="ARBA00023136"/>
    </source>
</evidence>
<keyword evidence="7 8" id="KW-0472">Membrane</keyword>
<dbReference type="Pfam" id="PF12822">
    <property type="entry name" value="ECF_trnsprt"/>
    <property type="match status" value="1"/>
</dbReference>
<dbReference type="RefSeq" id="WP_154306155.1">
    <property type="nucleotide sequence ID" value="NZ_WKKI01000002.1"/>
</dbReference>
<evidence type="ECO:0000256" key="9">
    <source>
        <dbReference type="SAM" id="Phobius"/>
    </source>
</evidence>
<keyword evidence="5 9" id="KW-0812">Transmembrane</keyword>
<gene>
    <name evidence="10" type="ORF">GJU40_02490</name>
</gene>
<dbReference type="EMBL" id="WKKI01000002">
    <property type="protein sequence ID" value="MRX71037.1"/>
    <property type="molecule type" value="Genomic_DNA"/>
</dbReference>
<dbReference type="InterPro" id="IPR025720">
    <property type="entry name" value="RibU"/>
</dbReference>
<keyword evidence="11" id="KW-1185">Reference proteome</keyword>
<organism evidence="10 11">
    <name type="scientific">Metabacillus lacus</name>
    <dbReference type="NCBI Taxonomy" id="1983721"/>
    <lineage>
        <taxon>Bacteria</taxon>
        <taxon>Bacillati</taxon>
        <taxon>Bacillota</taxon>
        <taxon>Bacilli</taxon>
        <taxon>Bacillales</taxon>
        <taxon>Bacillaceae</taxon>
        <taxon>Metabacillus</taxon>
    </lineage>
</organism>
<keyword evidence="4 8" id="KW-1003">Cell membrane</keyword>
<keyword evidence="3 8" id="KW-0813">Transport</keyword>
<feature type="transmembrane region" description="Helical" evidence="9">
    <location>
        <begin position="154"/>
        <end position="177"/>
    </location>
</feature>
<dbReference type="InterPro" id="IPR024529">
    <property type="entry name" value="ECF_trnsprt_substrate-spec"/>
</dbReference>
<evidence type="ECO:0000256" key="1">
    <source>
        <dbReference type="ARBA" id="ARBA00004651"/>
    </source>
</evidence>
<dbReference type="Proteomes" id="UP000448867">
    <property type="component" value="Unassembled WGS sequence"/>
</dbReference>
<dbReference type="PANTHER" id="PTHR38438:SF1">
    <property type="entry name" value="RIBOFLAVIN TRANSPORTER RIBU"/>
    <property type="match status" value="1"/>
</dbReference>
<comment type="similarity">
    <text evidence="2 8">Belongs to the prokaryotic riboflavin transporter (P-RFT) (TC 2.A.87) family.</text>
</comment>
<protein>
    <recommendedName>
        <fullName evidence="8">Riboflavin transporter</fullName>
    </recommendedName>
</protein>
<feature type="transmembrane region" description="Helical" evidence="9">
    <location>
        <begin position="109"/>
        <end position="133"/>
    </location>
</feature>
<feature type="transmembrane region" description="Helical" evidence="9">
    <location>
        <begin position="12"/>
        <end position="31"/>
    </location>
</feature>
<name>A0A7X2IX24_9BACI</name>
<feature type="transmembrane region" description="Helical" evidence="9">
    <location>
        <begin position="43"/>
        <end position="63"/>
    </location>
</feature>